<keyword evidence="2" id="KW-0378">Hydrolase</keyword>
<evidence type="ECO:0000256" key="2">
    <source>
        <dbReference type="ARBA" id="ARBA00022801"/>
    </source>
</evidence>
<dbReference type="EMBL" id="FJ418564">
    <property type="protein sequence ID" value="ACJ12437.1"/>
    <property type="molecule type" value="Genomic_DNA"/>
</dbReference>
<evidence type="ECO:0000259" key="4">
    <source>
        <dbReference type="SMART" id="SM00797"/>
    </source>
</evidence>
<dbReference type="GO" id="GO:0005524">
    <property type="term" value="F:ATP binding"/>
    <property type="evidence" value="ECO:0007669"/>
    <property type="project" value="UniProtKB-KW"/>
</dbReference>
<dbReference type="AlphaFoldDB" id="B6VJI1"/>
<dbReference type="InterPro" id="IPR003778">
    <property type="entry name" value="CT_A_B"/>
</dbReference>
<dbReference type="PANTHER" id="PTHR43309:SF3">
    <property type="entry name" value="5-OXOPROLINASE SUBUNIT C"/>
    <property type="match status" value="1"/>
</dbReference>
<dbReference type="SUPFAM" id="SSF50891">
    <property type="entry name" value="Cyclophilin-like"/>
    <property type="match status" value="1"/>
</dbReference>
<accession>B6VJI1</accession>
<dbReference type="GO" id="GO:0016787">
    <property type="term" value="F:hydrolase activity"/>
    <property type="evidence" value="ECO:0007669"/>
    <property type="project" value="UniProtKB-KW"/>
</dbReference>
<dbReference type="SMART" id="SM00797">
    <property type="entry name" value="AHS2"/>
    <property type="match status" value="1"/>
</dbReference>
<feature type="domain" description="Carboxyltransferase" evidence="4">
    <location>
        <begin position="23"/>
        <end position="317"/>
    </location>
</feature>
<dbReference type="PANTHER" id="PTHR43309">
    <property type="entry name" value="5-OXOPROLINASE SUBUNIT C"/>
    <property type="match status" value="1"/>
</dbReference>
<name>B6VJI1_9NOCA</name>
<sequence>MIVVEEPGFMTTVQDAGRPGHYRRGIPPSGAMDMESYILANALVDNRPGSAALEFTFMGPRLTFSAPATVAITGGEIPILLNGNPVEPWRSHRVQAGDTLSFGFLQTGVRGYIAVAGGFDVTEVLGSRSTHVNSGFGGIDGRKLHAGDVLRLLPPEHASFQSVRKLGAEHIPHRAKDVALRYVPGLFNYRLTEEGRRDFEEREWAVTPNADRTGIRLSCKNTSALEFVHRVQPFGAGSDPSNVVDAGYPIGAIQIPSGTEPIVLARDAVTAGGYCTVGTVITADLDVLGQAPTHGRVRFHAVSLEEAISARHERRDRIARACESLSS</sequence>
<dbReference type="NCBIfam" id="TIGR00724">
    <property type="entry name" value="urea_amlyse_rel"/>
    <property type="match status" value="1"/>
</dbReference>
<evidence type="ECO:0000256" key="1">
    <source>
        <dbReference type="ARBA" id="ARBA00022741"/>
    </source>
</evidence>
<proteinExistence type="predicted"/>
<organism evidence="5">
    <name type="scientific">Rhodococcus sp. T104</name>
    <dbReference type="NCBI Taxonomy" id="230533"/>
    <lineage>
        <taxon>Bacteria</taxon>
        <taxon>Bacillati</taxon>
        <taxon>Actinomycetota</taxon>
        <taxon>Actinomycetes</taxon>
        <taxon>Mycobacteriales</taxon>
        <taxon>Nocardiaceae</taxon>
        <taxon>Rhodococcus</taxon>
    </lineage>
</organism>
<protein>
    <recommendedName>
        <fullName evidence="4">Carboxyltransferase domain-containing protein</fullName>
    </recommendedName>
</protein>
<evidence type="ECO:0000313" key="5">
    <source>
        <dbReference type="EMBL" id="ACJ12437.1"/>
    </source>
</evidence>
<dbReference type="InterPro" id="IPR052708">
    <property type="entry name" value="PxpC"/>
</dbReference>
<keyword evidence="3" id="KW-0067">ATP-binding</keyword>
<keyword evidence="1" id="KW-0547">Nucleotide-binding</keyword>
<dbReference type="Pfam" id="PF02626">
    <property type="entry name" value="CT_A_B"/>
    <property type="match status" value="1"/>
</dbReference>
<dbReference type="Gene3D" id="2.40.100.10">
    <property type="entry name" value="Cyclophilin-like"/>
    <property type="match status" value="1"/>
</dbReference>
<reference evidence="5" key="1">
    <citation type="submission" date="2008-10" db="EMBL/GenBank/DDBJ databases">
        <title>Functional identification of cinnamic acid operon in Rhodococcus sp. strain T104.</title>
        <authorList>
            <person name="Shin S."/>
            <person name="Choi K.Y."/>
            <person name="Kim E."/>
        </authorList>
    </citation>
    <scope>NUCLEOTIDE SEQUENCE</scope>
    <source>
        <strain evidence="5">T104</strain>
    </source>
</reference>
<dbReference type="InterPro" id="IPR029000">
    <property type="entry name" value="Cyclophilin-like_dom_sf"/>
</dbReference>
<evidence type="ECO:0000256" key="3">
    <source>
        <dbReference type="ARBA" id="ARBA00022840"/>
    </source>
</evidence>